<keyword evidence="1" id="KW-0812">Transmembrane</keyword>
<dbReference type="Proteomes" id="UP000830055">
    <property type="component" value="Chromosome"/>
</dbReference>
<organism evidence="3 4">
    <name type="scientific">Desulfofustis limnaeus</name>
    <dbReference type="NCBI Taxonomy" id="2740163"/>
    <lineage>
        <taxon>Bacteria</taxon>
        <taxon>Pseudomonadati</taxon>
        <taxon>Thermodesulfobacteriota</taxon>
        <taxon>Desulfobulbia</taxon>
        <taxon>Desulfobulbales</taxon>
        <taxon>Desulfocapsaceae</taxon>
        <taxon>Desulfofustis</taxon>
    </lineage>
</organism>
<keyword evidence="4" id="KW-1185">Reference proteome</keyword>
<accession>A0ABM7W6N1</accession>
<sequence length="246" mass="27161">MLSAPRNTTLLGIILAIYTLLLIVPAFVAQGRTEAPDTIIGPVAGIVALFCVALYLMVAVVSAQRKRIDAIQKSLDERDKELTDSRYHLEQAIDKRTFEIGVVNASLNREIAERLQAETKSKELQKQMELILNSAGEGIFGLDTDGNVTFVNSAATVMLGWSREELIGRSHHDLVHHHYADGSVHDPNDCPIRQAYRDGIVHASSDDVFWARDGTRFPVEYVSTPIIDNSVITGAVVVFRDQSTFS</sequence>
<feature type="domain" description="PAS" evidence="2">
    <location>
        <begin position="124"/>
        <end position="176"/>
    </location>
</feature>
<dbReference type="EMBL" id="AP025516">
    <property type="protein sequence ID" value="BDD86585.1"/>
    <property type="molecule type" value="Genomic_DNA"/>
</dbReference>
<dbReference type="Gene3D" id="3.30.450.20">
    <property type="entry name" value="PAS domain"/>
    <property type="match status" value="1"/>
</dbReference>
<dbReference type="PANTHER" id="PTHR44757:SF2">
    <property type="entry name" value="BIOFILM ARCHITECTURE MAINTENANCE PROTEIN MBAA"/>
    <property type="match status" value="1"/>
</dbReference>
<dbReference type="InterPro" id="IPR035965">
    <property type="entry name" value="PAS-like_dom_sf"/>
</dbReference>
<dbReference type="SMART" id="SM00091">
    <property type="entry name" value="PAS"/>
    <property type="match status" value="1"/>
</dbReference>
<evidence type="ECO:0000256" key="1">
    <source>
        <dbReference type="SAM" id="Phobius"/>
    </source>
</evidence>
<dbReference type="RefSeq" id="WP_284153665.1">
    <property type="nucleotide sequence ID" value="NZ_AP025516.1"/>
</dbReference>
<dbReference type="PROSITE" id="PS50112">
    <property type="entry name" value="PAS"/>
    <property type="match status" value="1"/>
</dbReference>
<reference evidence="3 4" key="1">
    <citation type="submission" date="2022-01" db="EMBL/GenBank/DDBJ databases">
        <title>Desulfofustis limnae sp. nov., a novel mesophilic sulfate-reducing bacterium isolated from marsh soil.</title>
        <authorList>
            <person name="Watanabe M."/>
            <person name="Takahashi A."/>
            <person name="Kojima H."/>
            <person name="Fukui M."/>
        </authorList>
    </citation>
    <scope>NUCLEOTIDE SEQUENCE [LARGE SCALE GENOMIC DNA]</scope>
    <source>
        <strain evidence="3 4">PPLL</strain>
    </source>
</reference>
<dbReference type="InterPro" id="IPR013767">
    <property type="entry name" value="PAS_fold"/>
</dbReference>
<keyword evidence="1" id="KW-0472">Membrane</keyword>
<evidence type="ECO:0000313" key="4">
    <source>
        <dbReference type="Proteomes" id="UP000830055"/>
    </source>
</evidence>
<dbReference type="PANTHER" id="PTHR44757">
    <property type="entry name" value="DIGUANYLATE CYCLASE DGCP"/>
    <property type="match status" value="1"/>
</dbReference>
<dbReference type="CDD" id="cd00130">
    <property type="entry name" value="PAS"/>
    <property type="match status" value="1"/>
</dbReference>
<feature type="transmembrane region" description="Helical" evidence="1">
    <location>
        <begin position="7"/>
        <end position="27"/>
    </location>
</feature>
<evidence type="ECO:0000313" key="3">
    <source>
        <dbReference type="EMBL" id="BDD86585.1"/>
    </source>
</evidence>
<evidence type="ECO:0000259" key="2">
    <source>
        <dbReference type="PROSITE" id="PS50112"/>
    </source>
</evidence>
<keyword evidence="1" id="KW-1133">Transmembrane helix</keyword>
<proteinExistence type="predicted"/>
<dbReference type="Pfam" id="PF00989">
    <property type="entry name" value="PAS"/>
    <property type="match status" value="1"/>
</dbReference>
<dbReference type="InterPro" id="IPR000014">
    <property type="entry name" value="PAS"/>
</dbReference>
<protein>
    <recommendedName>
        <fullName evidence="2">PAS domain-containing protein</fullName>
    </recommendedName>
</protein>
<gene>
    <name evidence="3" type="ORF">DPPLL_09500</name>
</gene>
<dbReference type="SUPFAM" id="SSF55785">
    <property type="entry name" value="PYP-like sensor domain (PAS domain)"/>
    <property type="match status" value="1"/>
</dbReference>
<feature type="transmembrane region" description="Helical" evidence="1">
    <location>
        <begin position="39"/>
        <end position="63"/>
    </location>
</feature>
<dbReference type="InterPro" id="IPR052155">
    <property type="entry name" value="Biofilm_reg_signaling"/>
</dbReference>
<name>A0ABM7W6N1_9BACT</name>
<dbReference type="NCBIfam" id="TIGR00229">
    <property type="entry name" value="sensory_box"/>
    <property type="match status" value="1"/>
</dbReference>